<comment type="similarity">
    <text evidence="2">Belongs to the peptidase S1 family.</text>
</comment>
<dbReference type="SMART" id="SM00020">
    <property type="entry name" value="Tryp_SPc"/>
    <property type="match status" value="1"/>
</dbReference>
<evidence type="ECO:0000256" key="4">
    <source>
        <dbReference type="ARBA" id="ARBA00022670"/>
    </source>
</evidence>
<dbReference type="PRINTS" id="PR00722">
    <property type="entry name" value="CHYMOTRYPSIN"/>
</dbReference>
<keyword evidence="6 12" id="KW-0378">Hydrolase</keyword>
<dbReference type="GO" id="GO:0005576">
    <property type="term" value="C:extracellular region"/>
    <property type="evidence" value="ECO:0007669"/>
    <property type="project" value="UniProtKB-SubCell"/>
</dbReference>
<dbReference type="eggNOG" id="KOG3627">
    <property type="taxonomic scope" value="Eukaryota"/>
</dbReference>
<dbReference type="MEROPS" id="S01.A81"/>
<evidence type="ECO:0000256" key="1">
    <source>
        <dbReference type="ARBA" id="ARBA00004239"/>
    </source>
</evidence>
<keyword evidence="5 13" id="KW-0732">Signal</keyword>
<dbReference type="InParanoid" id="B4MIW8"/>
<feature type="domain" description="Peptidase S1" evidence="14">
    <location>
        <begin position="36"/>
        <end position="259"/>
    </location>
</feature>
<dbReference type="SMR" id="B4MIW8"/>
<keyword evidence="3" id="KW-0964">Secreted</keyword>
<dbReference type="OrthoDB" id="10059102at2759"/>
<dbReference type="GO" id="GO:0004252">
    <property type="term" value="F:serine-type endopeptidase activity"/>
    <property type="evidence" value="ECO:0007669"/>
    <property type="project" value="UniProtKB-EC"/>
</dbReference>
<dbReference type="PROSITE" id="PS00135">
    <property type="entry name" value="TRYPSIN_SER"/>
    <property type="match status" value="1"/>
</dbReference>
<evidence type="ECO:0000256" key="13">
    <source>
        <dbReference type="SAM" id="SignalP"/>
    </source>
</evidence>
<reference evidence="15 16" key="1">
    <citation type="journal article" date="2007" name="Nature">
        <title>Evolution of genes and genomes on the Drosophila phylogeny.</title>
        <authorList>
            <consortium name="Drosophila 12 Genomes Consortium"/>
            <person name="Clark A.G."/>
            <person name="Eisen M.B."/>
            <person name="Smith D.R."/>
            <person name="Bergman C.M."/>
            <person name="Oliver B."/>
            <person name="Markow T.A."/>
            <person name="Kaufman T.C."/>
            <person name="Kellis M."/>
            <person name="Gelbart W."/>
            <person name="Iyer V.N."/>
            <person name="Pollard D.A."/>
            <person name="Sackton T.B."/>
            <person name="Larracuente A.M."/>
            <person name="Singh N.D."/>
            <person name="Abad J.P."/>
            <person name="Abt D.N."/>
            <person name="Adryan B."/>
            <person name="Aguade M."/>
            <person name="Akashi H."/>
            <person name="Anderson W.W."/>
            <person name="Aquadro C.F."/>
            <person name="Ardell D.H."/>
            <person name="Arguello R."/>
            <person name="Artieri C.G."/>
            <person name="Barbash D.A."/>
            <person name="Barker D."/>
            <person name="Barsanti P."/>
            <person name="Batterham P."/>
            <person name="Batzoglou S."/>
            <person name="Begun D."/>
            <person name="Bhutkar A."/>
            <person name="Blanco E."/>
            <person name="Bosak S.A."/>
            <person name="Bradley R.K."/>
            <person name="Brand A.D."/>
            <person name="Brent M.R."/>
            <person name="Brooks A.N."/>
            <person name="Brown R.H."/>
            <person name="Butlin R.K."/>
            <person name="Caggese C."/>
            <person name="Calvi B.R."/>
            <person name="Bernardo de Carvalho A."/>
            <person name="Caspi A."/>
            <person name="Castrezana S."/>
            <person name="Celniker S.E."/>
            <person name="Chang J.L."/>
            <person name="Chapple C."/>
            <person name="Chatterji S."/>
            <person name="Chinwalla A."/>
            <person name="Civetta A."/>
            <person name="Clifton S.W."/>
            <person name="Comeron J.M."/>
            <person name="Costello J.C."/>
            <person name="Coyne J.A."/>
            <person name="Daub J."/>
            <person name="David R.G."/>
            <person name="Delcher A.L."/>
            <person name="Delehaunty K."/>
            <person name="Do C.B."/>
            <person name="Ebling H."/>
            <person name="Edwards K."/>
            <person name="Eickbush T."/>
            <person name="Evans J.D."/>
            <person name="Filipski A."/>
            <person name="Findeiss S."/>
            <person name="Freyhult E."/>
            <person name="Fulton L."/>
            <person name="Fulton R."/>
            <person name="Garcia A.C."/>
            <person name="Gardiner A."/>
            <person name="Garfield D.A."/>
            <person name="Garvin B.E."/>
            <person name="Gibson G."/>
            <person name="Gilbert D."/>
            <person name="Gnerre S."/>
            <person name="Godfrey J."/>
            <person name="Good R."/>
            <person name="Gotea V."/>
            <person name="Gravely B."/>
            <person name="Greenberg A.J."/>
            <person name="Griffiths-Jones S."/>
            <person name="Gross S."/>
            <person name="Guigo R."/>
            <person name="Gustafson E.A."/>
            <person name="Haerty W."/>
            <person name="Hahn M.W."/>
            <person name="Halligan D.L."/>
            <person name="Halpern A.L."/>
            <person name="Halter G.M."/>
            <person name="Han M.V."/>
            <person name="Heger A."/>
            <person name="Hillier L."/>
            <person name="Hinrichs A.S."/>
            <person name="Holmes I."/>
            <person name="Hoskins R.A."/>
            <person name="Hubisz M.J."/>
            <person name="Hultmark D."/>
            <person name="Huntley M.A."/>
            <person name="Jaffe D.B."/>
            <person name="Jagadeeshan S."/>
            <person name="Jeck W.R."/>
            <person name="Johnson J."/>
            <person name="Jones C.D."/>
            <person name="Jordan W.C."/>
            <person name="Karpen G.H."/>
            <person name="Kataoka E."/>
            <person name="Keightley P.D."/>
            <person name="Kheradpour P."/>
            <person name="Kirkness E.F."/>
            <person name="Koerich L.B."/>
            <person name="Kristiansen K."/>
            <person name="Kudrna D."/>
            <person name="Kulathinal R.J."/>
            <person name="Kumar S."/>
            <person name="Kwok R."/>
            <person name="Lander E."/>
            <person name="Langley C.H."/>
            <person name="Lapoint R."/>
            <person name="Lazzaro B.P."/>
            <person name="Lee S.J."/>
            <person name="Levesque L."/>
            <person name="Li R."/>
            <person name="Lin C.F."/>
            <person name="Lin M.F."/>
            <person name="Lindblad-Toh K."/>
            <person name="Llopart A."/>
            <person name="Long M."/>
            <person name="Low L."/>
            <person name="Lozovsky E."/>
            <person name="Lu J."/>
            <person name="Luo M."/>
            <person name="Machado C.A."/>
            <person name="Makalowski W."/>
            <person name="Marzo M."/>
            <person name="Matsuda M."/>
            <person name="Matzkin L."/>
            <person name="McAllister B."/>
            <person name="McBride C.S."/>
            <person name="McKernan B."/>
            <person name="McKernan K."/>
            <person name="Mendez-Lago M."/>
            <person name="Minx P."/>
            <person name="Mollenhauer M.U."/>
            <person name="Montooth K."/>
            <person name="Mount S.M."/>
            <person name="Mu X."/>
            <person name="Myers E."/>
            <person name="Negre B."/>
            <person name="Newfeld S."/>
            <person name="Nielsen R."/>
            <person name="Noor M.A."/>
            <person name="O'Grady P."/>
            <person name="Pachter L."/>
            <person name="Papaceit M."/>
            <person name="Parisi M.J."/>
            <person name="Parisi M."/>
            <person name="Parts L."/>
            <person name="Pedersen J.S."/>
            <person name="Pesole G."/>
            <person name="Phillippy A.M."/>
            <person name="Ponting C.P."/>
            <person name="Pop M."/>
            <person name="Porcelli D."/>
            <person name="Powell J.R."/>
            <person name="Prohaska S."/>
            <person name="Pruitt K."/>
            <person name="Puig M."/>
            <person name="Quesneville H."/>
            <person name="Ram K.R."/>
            <person name="Rand D."/>
            <person name="Rasmussen M.D."/>
            <person name="Reed L.K."/>
            <person name="Reenan R."/>
            <person name="Reily A."/>
            <person name="Remington K.A."/>
            <person name="Rieger T.T."/>
            <person name="Ritchie M.G."/>
            <person name="Robin C."/>
            <person name="Rogers Y.H."/>
            <person name="Rohde C."/>
            <person name="Rozas J."/>
            <person name="Rubenfield M.J."/>
            <person name="Ruiz A."/>
            <person name="Russo S."/>
            <person name="Salzberg S.L."/>
            <person name="Sanchez-Gracia A."/>
            <person name="Saranga D.J."/>
            <person name="Sato H."/>
            <person name="Schaeffer S.W."/>
            <person name="Schatz M.C."/>
            <person name="Schlenke T."/>
            <person name="Schwartz R."/>
            <person name="Segarra C."/>
            <person name="Singh R.S."/>
            <person name="Sirot L."/>
            <person name="Sirota M."/>
            <person name="Sisneros N.B."/>
            <person name="Smith C.D."/>
            <person name="Smith T.F."/>
            <person name="Spieth J."/>
            <person name="Stage D.E."/>
            <person name="Stark A."/>
            <person name="Stephan W."/>
            <person name="Strausberg R.L."/>
            <person name="Strempel S."/>
            <person name="Sturgill D."/>
            <person name="Sutton G."/>
            <person name="Sutton G.G."/>
            <person name="Tao W."/>
            <person name="Teichmann S."/>
            <person name="Tobari Y.N."/>
            <person name="Tomimura Y."/>
            <person name="Tsolas J.M."/>
            <person name="Valente V.L."/>
            <person name="Venter E."/>
            <person name="Venter J.C."/>
            <person name="Vicario S."/>
            <person name="Vieira F.G."/>
            <person name="Vilella A.J."/>
            <person name="Villasante A."/>
            <person name="Walenz B."/>
            <person name="Wang J."/>
            <person name="Wasserman M."/>
            <person name="Watts T."/>
            <person name="Wilson D."/>
            <person name="Wilson R.K."/>
            <person name="Wing R.A."/>
            <person name="Wolfner M.F."/>
            <person name="Wong A."/>
            <person name="Wong G.K."/>
            <person name="Wu C.I."/>
            <person name="Wu G."/>
            <person name="Yamamoto D."/>
            <person name="Yang H.P."/>
            <person name="Yang S.P."/>
            <person name="Yorke J.A."/>
            <person name="Yoshida K."/>
            <person name="Zdobnov E."/>
            <person name="Zhang P."/>
            <person name="Zhang Y."/>
            <person name="Zimin A.V."/>
            <person name="Baldwin J."/>
            <person name="Abdouelleil A."/>
            <person name="Abdulkadir J."/>
            <person name="Abebe A."/>
            <person name="Abera B."/>
            <person name="Abreu J."/>
            <person name="Acer S.C."/>
            <person name="Aftuck L."/>
            <person name="Alexander A."/>
            <person name="An P."/>
            <person name="Anderson E."/>
            <person name="Anderson S."/>
            <person name="Arachi H."/>
            <person name="Azer M."/>
            <person name="Bachantsang P."/>
            <person name="Barry A."/>
            <person name="Bayul T."/>
            <person name="Berlin A."/>
            <person name="Bessette D."/>
            <person name="Bloom T."/>
            <person name="Blye J."/>
            <person name="Boguslavskiy L."/>
            <person name="Bonnet C."/>
            <person name="Boukhgalter B."/>
            <person name="Bourzgui I."/>
            <person name="Brown A."/>
            <person name="Cahill P."/>
            <person name="Channer S."/>
            <person name="Cheshatsang Y."/>
            <person name="Chuda L."/>
            <person name="Citroen M."/>
            <person name="Collymore A."/>
            <person name="Cooke P."/>
            <person name="Costello M."/>
            <person name="D'Aco K."/>
            <person name="Daza R."/>
            <person name="De Haan G."/>
            <person name="DeGray S."/>
            <person name="DeMaso C."/>
            <person name="Dhargay N."/>
            <person name="Dooley K."/>
            <person name="Dooley E."/>
            <person name="Doricent M."/>
            <person name="Dorje P."/>
            <person name="Dorjee K."/>
            <person name="Dupes A."/>
            <person name="Elong R."/>
            <person name="Falk J."/>
            <person name="Farina A."/>
            <person name="Faro S."/>
            <person name="Ferguson D."/>
            <person name="Fisher S."/>
            <person name="Foley C.D."/>
            <person name="Franke A."/>
            <person name="Friedrich D."/>
            <person name="Gadbois L."/>
            <person name="Gearin G."/>
            <person name="Gearin C.R."/>
            <person name="Giannoukos G."/>
            <person name="Goode T."/>
            <person name="Graham J."/>
            <person name="Grandbois E."/>
            <person name="Grewal S."/>
            <person name="Gyaltsen K."/>
            <person name="Hafez N."/>
            <person name="Hagos B."/>
            <person name="Hall J."/>
            <person name="Henson C."/>
            <person name="Hollinger A."/>
            <person name="Honan T."/>
            <person name="Huard M.D."/>
            <person name="Hughes L."/>
            <person name="Hurhula B."/>
            <person name="Husby M.E."/>
            <person name="Kamat A."/>
            <person name="Kanga B."/>
            <person name="Kashin S."/>
            <person name="Khazanovich D."/>
            <person name="Kisner P."/>
            <person name="Lance K."/>
            <person name="Lara M."/>
            <person name="Lee W."/>
            <person name="Lennon N."/>
            <person name="Letendre F."/>
            <person name="LeVine R."/>
            <person name="Lipovsky A."/>
            <person name="Liu X."/>
            <person name="Liu J."/>
            <person name="Liu S."/>
            <person name="Lokyitsang T."/>
            <person name="Lokyitsang Y."/>
            <person name="Lubonja R."/>
            <person name="Lui A."/>
            <person name="MacDonald P."/>
            <person name="Magnisalis V."/>
            <person name="Maru K."/>
            <person name="Matthews C."/>
            <person name="McCusker W."/>
            <person name="McDonough S."/>
            <person name="Mehta T."/>
            <person name="Meldrim J."/>
            <person name="Meneus L."/>
            <person name="Mihai O."/>
            <person name="Mihalev A."/>
            <person name="Mihova T."/>
            <person name="Mittelman R."/>
            <person name="Mlenga V."/>
            <person name="Montmayeur A."/>
            <person name="Mulrain L."/>
            <person name="Navidi A."/>
            <person name="Naylor J."/>
            <person name="Negash T."/>
            <person name="Nguyen T."/>
            <person name="Nguyen N."/>
            <person name="Nicol R."/>
            <person name="Norbu C."/>
            <person name="Norbu N."/>
            <person name="Novod N."/>
            <person name="O'Neill B."/>
            <person name="Osman S."/>
            <person name="Markiewicz E."/>
            <person name="Oyono O.L."/>
            <person name="Patti C."/>
            <person name="Phunkhang P."/>
            <person name="Pierre F."/>
            <person name="Priest M."/>
            <person name="Raghuraman S."/>
            <person name="Rege F."/>
            <person name="Reyes R."/>
            <person name="Rise C."/>
            <person name="Rogov P."/>
            <person name="Ross K."/>
            <person name="Ryan E."/>
            <person name="Settipalli S."/>
            <person name="Shea T."/>
            <person name="Sherpa N."/>
            <person name="Shi L."/>
            <person name="Shih D."/>
            <person name="Sparrow T."/>
            <person name="Spaulding J."/>
            <person name="Stalker J."/>
            <person name="Stange-Thomann N."/>
            <person name="Stavropoulos S."/>
            <person name="Stone C."/>
            <person name="Strader C."/>
            <person name="Tesfaye S."/>
            <person name="Thomson T."/>
            <person name="Thoulutsang Y."/>
            <person name="Thoulutsang D."/>
            <person name="Topham K."/>
            <person name="Topping I."/>
            <person name="Tsamla T."/>
            <person name="Vassiliev H."/>
            <person name="Vo A."/>
            <person name="Wangchuk T."/>
            <person name="Wangdi T."/>
            <person name="Weiand M."/>
            <person name="Wilkinson J."/>
            <person name="Wilson A."/>
            <person name="Yadav S."/>
            <person name="Young G."/>
            <person name="Yu Q."/>
            <person name="Zembek L."/>
            <person name="Zhong D."/>
            <person name="Zimmer A."/>
            <person name="Zwirko Z."/>
            <person name="Jaffe D.B."/>
            <person name="Alvarez P."/>
            <person name="Brockman W."/>
            <person name="Butler J."/>
            <person name="Chin C."/>
            <person name="Gnerre S."/>
            <person name="Grabherr M."/>
            <person name="Kleber M."/>
            <person name="Mauceli E."/>
            <person name="MacCallum I."/>
        </authorList>
    </citation>
    <scope>NUCLEOTIDE SEQUENCE [LARGE SCALE GENOMIC DNA]</scope>
    <source>
        <strain evidence="16">Tucson 14030-0811.24</strain>
    </source>
</reference>
<dbReference type="InterPro" id="IPR043504">
    <property type="entry name" value="Peptidase_S1_PA_chymotrypsin"/>
</dbReference>
<dbReference type="EMBL" id="CH963719">
    <property type="protein sequence ID" value="EDW72057.1"/>
    <property type="molecule type" value="Genomic_DNA"/>
</dbReference>
<proteinExistence type="inferred from homology"/>
<dbReference type="InterPro" id="IPR009003">
    <property type="entry name" value="Peptidase_S1_PA"/>
</dbReference>
<comment type="subcellular location">
    <subcellularLocation>
        <location evidence="1">Secreted</location>
        <location evidence="1">Extracellular space</location>
    </subcellularLocation>
</comment>
<dbReference type="GO" id="GO:0016485">
    <property type="term" value="P:protein processing"/>
    <property type="evidence" value="ECO:0007669"/>
    <property type="project" value="UniProtKB-ARBA"/>
</dbReference>
<sequence length="261" mass="27470">MFIAISSAFTLLLVSFAHGSVIPLGVEPQLELDGRIVGGTLAAITTFPWQVSLQNSGKHFCGGSIISNTIIVTAAHCFKDIKSASTLQVRAGSSYRSSGGTLYSVAAYKIHEGYNASTFLNDIAVLRLSKKLSLGTTMKAIELATTTPPHGGAARCSGYGTTSYEGYLSSQLRYIDTNIVGRSQCASSSYGYGSRIKETMICAAADKKDSCQGDSGGPLVLNGQLVGVVSWGTECALANYPGVYANVAELRDWILAAQKTV</sequence>
<dbReference type="InterPro" id="IPR001314">
    <property type="entry name" value="Peptidase_S1A"/>
</dbReference>
<evidence type="ECO:0000256" key="6">
    <source>
        <dbReference type="ARBA" id="ARBA00022801"/>
    </source>
</evidence>
<dbReference type="PhylomeDB" id="B4MIW8"/>
<dbReference type="InterPro" id="IPR001254">
    <property type="entry name" value="Trypsin_dom"/>
</dbReference>
<keyword evidence="4 12" id="KW-0645">Protease</keyword>
<keyword evidence="7 12" id="KW-0720">Serine protease</keyword>
<accession>B4MIW8</accession>
<keyword evidence="16" id="KW-1185">Reference proteome</keyword>
<organism evidence="15 16">
    <name type="scientific">Drosophila willistoni</name>
    <name type="common">Fruit fly</name>
    <dbReference type="NCBI Taxonomy" id="7260"/>
    <lineage>
        <taxon>Eukaryota</taxon>
        <taxon>Metazoa</taxon>
        <taxon>Ecdysozoa</taxon>
        <taxon>Arthropoda</taxon>
        <taxon>Hexapoda</taxon>
        <taxon>Insecta</taxon>
        <taxon>Pterygota</taxon>
        <taxon>Neoptera</taxon>
        <taxon>Endopterygota</taxon>
        <taxon>Diptera</taxon>
        <taxon>Brachycera</taxon>
        <taxon>Muscomorpha</taxon>
        <taxon>Ephydroidea</taxon>
        <taxon>Drosophilidae</taxon>
        <taxon>Drosophila</taxon>
        <taxon>Sophophora</taxon>
    </lineage>
</organism>
<feature type="chain" id="PRO_5002814543" description="trypsin" evidence="13">
    <location>
        <begin position="20"/>
        <end position="261"/>
    </location>
</feature>
<dbReference type="Proteomes" id="UP000007798">
    <property type="component" value="Unassembled WGS sequence"/>
</dbReference>
<evidence type="ECO:0000256" key="3">
    <source>
        <dbReference type="ARBA" id="ARBA00022525"/>
    </source>
</evidence>
<dbReference type="AlphaFoldDB" id="B4MIW8"/>
<dbReference type="OMA" id="RSGAHFC"/>
<dbReference type="PANTHER" id="PTHR24276">
    <property type="entry name" value="POLYSERASE-RELATED"/>
    <property type="match status" value="1"/>
</dbReference>
<evidence type="ECO:0000256" key="10">
    <source>
        <dbReference type="ARBA" id="ARBA00036320"/>
    </source>
</evidence>
<evidence type="ECO:0000256" key="5">
    <source>
        <dbReference type="ARBA" id="ARBA00022729"/>
    </source>
</evidence>
<evidence type="ECO:0000256" key="2">
    <source>
        <dbReference type="ARBA" id="ARBA00007664"/>
    </source>
</evidence>
<protein>
    <recommendedName>
        <fullName evidence="11">trypsin</fullName>
        <ecNumber evidence="11">3.4.21.4</ecNumber>
    </recommendedName>
</protein>
<dbReference type="InterPro" id="IPR050430">
    <property type="entry name" value="Peptidase_S1"/>
</dbReference>
<dbReference type="SUPFAM" id="SSF50494">
    <property type="entry name" value="Trypsin-like serine proteases"/>
    <property type="match status" value="1"/>
</dbReference>
<gene>
    <name evidence="15" type="primary">Dwil\GK19007</name>
    <name evidence="15" type="ORF">Dwil_GK19007</name>
</gene>
<dbReference type="Pfam" id="PF00089">
    <property type="entry name" value="Trypsin"/>
    <property type="match status" value="1"/>
</dbReference>
<dbReference type="InterPro" id="IPR033116">
    <property type="entry name" value="TRYPSIN_SER"/>
</dbReference>
<dbReference type="PANTHER" id="PTHR24276:SF91">
    <property type="entry name" value="AT26814P-RELATED"/>
    <property type="match status" value="1"/>
</dbReference>
<dbReference type="Gene3D" id="2.40.10.10">
    <property type="entry name" value="Trypsin-like serine proteases"/>
    <property type="match status" value="1"/>
</dbReference>
<name>B4MIW8_DROWI</name>
<keyword evidence="8" id="KW-0865">Zymogen</keyword>
<evidence type="ECO:0000313" key="15">
    <source>
        <dbReference type="EMBL" id="EDW72057.1"/>
    </source>
</evidence>
<keyword evidence="9" id="KW-1015">Disulfide bond</keyword>
<dbReference type="CDD" id="cd00190">
    <property type="entry name" value="Tryp_SPc"/>
    <property type="match status" value="1"/>
</dbReference>
<comment type="catalytic activity">
    <reaction evidence="10">
        <text>Preferential cleavage: Arg-|-Xaa, Lys-|-Xaa.</text>
        <dbReference type="EC" id="3.4.21.4"/>
    </reaction>
</comment>
<dbReference type="PROSITE" id="PS00134">
    <property type="entry name" value="TRYPSIN_HIS"/>
    <property type="match status" value="1"/>
</dbReference>
<dbReference type="KEGG" id="dwi:6637959"/>
<dbReference type="InterPro" id="IPR018114">
    <property type="entry name" value="TRYPSIN_HIS"/>
</dbReference>
<feature type="signal peptide" evidence="13">
    <location>
        <begin position="1"/>
        <end position="19"/>
    </location>
</feature>
<dbReference type="EC" id="3.4.21.4" evidence="11"/>
<evidence type="ECO:0000313" key="16">
    <source>
        <dbReference type="Proteomes" id="UP000007798"/>
    </source>
</evidence>
<dbReference type="PROSITE" id="PS50240">
    <property type="entry name" value="TRYPSIN_DOM"/>
    <property type="match status" value="1"/>
</dbReference>
<evidence type="ECO:0000256" key="12">
    <source>
        <dbReference type="RuleBase" id="RU363034"/>
    </source>
</evidence>
<evidence type="ECO:0000256" key="9">
    <source>
        <dbReference type="ARBA" id="ARBA00023157"/>
    </source>
</evidence>
<evidence type="ECO:0000256" key="11">
    <source>
        <dbReference type="ARBA" id="ARBA00038868"/>
    </source>
</evidence>
<dbReference type="FunFam" id="2.40.10.10:FF:000047">
    <property type="entry name" value="Trypsin eta"/>
    <property type="match status" value="1"/>
</dbReference>
<dbReference type="HOGENOM" id="CLU_006842_7_1_1"/>
<evidence type="ECO:0000256" key="8">
    <source>
        <dbReference type="ARBA" id="ARBA00023145"/>
    </source>
</evidence>
<evidence type="ECO:0000259" key="14">
    <source>
        <dbReference type="PROSITE" id="PS50240"/>
    </source>
</evidence>
<evidence type="ECO:0000256" key="7">
    <source>
        <dbReference type="ARBA" id="ARBA00022825"/>
    </source>
</evidence>